<dbReference type="Gene3D" id="2.40.50.1020">
    <property type="entry name" value="LytTr DNA-binding domain"/>
    <property type="match status" value="1"/>
</dbReference>
<feature type="region of interest" description="Disordered" evidence="1">
    <location>
        <begin position="193"/>
        <end position="219"/>
    </location>
</feature>
<proteinExistence type="predicted"/>
<dbReference type="STRING" id="1086013.SAMN05421774_102132"/>
<keyword evidence="5" id="KW-1185">Reference proteome</keyword>
<dbReference type="GO" id="GO:0003677">
    <property type="term" value="F:DNA binding"/>
    <property type="evidence" value="ECO:0007669"/>
    <property type="project" value="UniProtKB-KW"/>
</dbReference>
<evidence type="ECO:0000313" key="4">
    <source>
        <dbReference type="EMBL" id="SIS76637.1"/>
    </source>
</evidence>
<feature type="transmembrane region" description="Helical" evidence="2">
    <location>
        <begin position="123"/>
        <end position="145"/>
    </location>
</feature>
<evidence type="ECO:0000259" key="3">
    <source>
        <dbReference type="PROSITE" id="PS50930"/>
    </source>
</evidence>
<organism evidence="4 5">
    <name type="scientific">Gemmobacter megaterium</name>
    <dbReference type="NCBI Taxonomy" id="1086013"/>
    <lineage>
        <taxon>Bacteria</taxon>
        <taxon>Pseudomonadati</taxon>
        <taxon>Pseudomonadota</taxon>
        <taxon>Alphaproteobacteria</taxon>
        <taxon>Rhodobacterales</taxon>
        <taxon>Paracoccaceae</taxon>
        <taxon>Gemmobacter</taxon>
    </lineage>
</organism>
<keyword evidence="2" id="KW-0472">Membrane</keyword>
<feature type="domain" description="HTH LytTR-type" evidence="3">
    <location>
        <begin position="233"/>
        <end position="326"/>
    </location>
</feature>
<feature type="transmembrane region" description="Helical" evidence="2">
    <location>
        <begin position="157"/>
        <end position="178"/>
    </location>
</feature>
<keyword evidence="2" id="KW-1133">Transmembrane helix</keyword>
<feature type="transmembrane region" description="Helical" evidence="2">
    <location>
        <begin position="66"/>
        <end position="86"/>
    </location>
</feature>
<evidence type="ECO:0000256" key="2">
    <source>
        <dbReference type="SAM" id="Phobius"/>
    </source>
</evidence>
<reference evidence="4 5" key="1">
    <citation type="submission" date="2017-01" db="EMBL/GenBank/DDBJ databases">
        <authorList>
            <person name="Mah S.A."/>
            <person name="Swanson W.J."/>
            <person name="Moy G.W."/>
            <person name="Vacquier V.D."/>
        </authorList>
    </citation>
    <scope>NUCLEOTIDE SEQUENCE [LARGE SCALE GENOMIC DNA]</scope>
    <source>
        <strain evidence="4 5">DSM 26375</strain>
    </source>
</reference>
<dbReference type="Pfam" id="PF04397">
    <property type="entry name" value="LytTR"/>
    <property type="match status" value="1"/>
</dbReference>
<evidence type="ECO:0000313" key="5">
    <source>
        <dbReference type="Proteomes" id="UP000186141"/>
    </source>
</evidence>
<keyword evidence="4" id="KW-0238">DNA-binding</keyword>
<dbReference type="PROSITE" id="PS50930">
    <property type="entry name" value="HTH_LYTTR"/>
    <property type="match status" value="1"/>
</dbReference>
<evidence type="ECO:0000256" key="1">
    <source>
        <dbReference type="SAM" id="MobiDB-lite"/>
    </source>
</evidence>
<sequence length="331" mass="35936">METGLDTTRNTDKQAATVSGAAFDSIRSAGPAEMHRMHISYVNGSRVQFTLHELLGFHRERHSATLFLATWLGLIFLGPFPAMAALPLANQVVFWGLVFPGTFAVYMITLIAMGRHLRLARSWIAHVVGATACGLISPEIGTWVGLVHTGSMSHLRLIIGAFSLVCSMASEFLMVTYLMPRYVARLRRAAPEPAPATAPPQAATPPAPLPTTSPADTTARPAQPAMVVLLGRPFALADLLLISSEEHYVQVQTIDGRHMLRGRISDIEAQLPDTLGLRVHRSHWVAAAAVAGLTRTREGWTLDLTDGTQVPVARARRDAVRQWMEAMGKAA</sequence>
<feature type="transmembrane region" description="Helical" evidence="2">
    <location>
        <begin position="92"/>
        <end position="111"/>
    </location>
</feature>
<gene>
    <name evidence="4" type="ORF">SAMN05421774_102132</name>
</gene>
<dbReference type="InterPro" id="IPR007492">
    <property type="entry name" value="LytTR_DNA-bd_dom"/>
</dbReference>
<keyword evidence="2" id="KW-0812">Transmembrane</keyword>
<protein>
    <submittedName>
        <fullName evidence="4">LytTr DNA-binding domain-containing protein</fullName>
    </submittedName>
</protein>
<dbReference type="AlphaFoldDB" id="A0A1N7LS20"/>
<accession>A0A1N7LS20</accession>
<dbReference type="SMART" id="SM00850">
    <property type="entry name" value="LytTR"/>
    <property type="match status" value="1"/>
</dbReference>
<feature type="compositionally biased region" description="Pro residues" evidence="1">
    <location>
        <begin position="193"/>
        <end position="211"/>
    </location>
</feature>
<name>A0A1N7LS20_9RHOB</name>
<dbReference type="EMBL" id="FTOT01000002">
    <property type="protein sequence ID" value="SIS76637.1"/>
    <property type="molecule type" value="Genomic_DNA"/>
</dbReference>
<dbReference type="Proteomes" id="UP000186141">
    <property type="component" value="Unassembled WGS sequence"/>
</dbReference>